<name>A0A285NYD8_9AQUI</name>
<proteinExistence type="predicted"/>
<dbReference type="AlphaFoldDB" id="A0A285NYD8"/>
<reference evidence="2" key="1">
    <citation type="submission" date="2017-09" db="EMBL/GenBank/DDBJ databases">
        <authorList>
            <person name="Varghese N."/>
            <person name="Submissions S."/>
        </authorList>
    </citation>
    <scope>NUCLEOTIDE SEQUENCE [LARGE SCALE GENOMIC DNA]</scope>
    <source>
        <strain evidence="2">DSM 2913</strain>
    </source>
</reference>
<dbReference type="SUPFAM" id="SSF52540">
    <property type="entry name" value="P-loop containing nucleoside triphosphate hydrolases"/>
    <property type="match status" value="1"/>
</dbReference>
<dbReference type="EMBL" id="OBEN01000005">
    <property type="protein sequence ID" value="SNZ14495.1"/>
    <property type="molecule type" value="Genomic_DNA"/>
</dbReference>
<evidence type="ECO:0000313" key="2">
    <source>
        <dbReference type="Proteomes" id="UP000218627"/>
    </source>
</evidence>
<dbReference type="Gene3D" id="3.40.50.300">
    <property type="entry name" value="P-loop containing nucleotide triphosphate hydrolases"/>
    <property type="match status" value="1"/>
</dbReference>
<accession>A0A285NYD8</accession>
<evidence type="ECO:0000313" key="1">
    <source>
        <dbReference type="EMBL" id="SNZ14495.1"/>
    </source>
</evidence>
<sequence>MNYLSQILSYISGNPDITEIYLAPKAPPVDRKNGKLVRITDTLLTSEDVRDTLLALRSYASPLLGPLGNEGTFSFGIQNVGRIRVSYITQRGSYVVNIVKTPYSVPTLEDLCEDPKIPQLIDELIRINSSGIVLLLGANPIRVSTFAYSVLQHVSKNYQKIILVLERPLSFLLKHGKSLVIQREVGIDTPTFEDGLRDISYVNPDFLYVSYKEVLPAEDIFHIVRAVELSTLVMFYSPYMNEEALLKSFEKHRELVRALIRVEPSQEGKLQVYITDRLPLALENR</sequence>
<protein>
    <submittedName>
        <fullName evidence="1">Twitching motility protein PilT</fullName>
    </submittedName>
</protein>
<dbReference type="Gene3D" id="3.30.450.90">
    <property type="match status" value="1"/>
</dbReference>
<dbReference type="InterPro" id="IPR027417">
    <property type="entry name" value="P-loop_NTPase"/>
</dbReference>
<keyword evidence="2" id="KW-1185">Reference proteome</keyword>
<dbReference type="RefSeq" id="WP_096602228.1">
    <property type="nucleotide sequence ID" value="NZ_OBEN01000005.1"/>
</dbReference>
<dbReference type="OrthoDB" id="11439at2"/>
<organism evidence="1 2">
    <name type="scientific">Hydrogenobacter hydrogenophilus</name>
    <dbReference type="NCBI Taxonomy" id="35835"/>
    <lineage>
        <taxon>Bacteria</taxon>
        <taxon>Pseudomonadati</taxon>
        <taxon>Aquificota</taxon>
        <taxon>Aquificia</taxon>
        <taxon>Aquificales</taxon>
        <taxon>Aquificaceae</taxon>
        <taxon>Hydrogenobacter</taxon>
    </lineage>
</organism>
<gene>
    <name evidence="1" type="ORF">SAMN06265353_1124</name>
</gene>
<dbReference type="Proteomes" id="UP000218627">
    <property type="component" value="Unassembled WGS sequence"/>
</dbReference>